<keyword evidence="1" id="KW-1133">Transmembrane helix</keyword>
<reference evidence="2" key="1">
    <citation type="submission" date="2016-03" db="EMBL/GenBank/DDBJ databases">
        <authorList>
            <person name="Ploux O."/>
        </authorList>
    </citation>
    <scope>NUCLEOTIDE SEQUENCE [LARGE SCALE GENOMIC DNA]</scope>
    <source>
        <strain evidence="2">DAU221</strain>
    </source>
</reference>
<name>A0A143HQW4_MICTH</name>
<keyword evidence="4" id="KW-1185">Reference proteome</keyword>
<evidence type="ECO:0000313" key="3">
    <source>
        <dbReference type="EMBL" id="MCX2802955.1"/>
    </source>
</evidence>
<dbReference type="EMBL" id="JAPHQB010000028">
    <property type="protein sequence ID" value="MCX2802955.1"/>
    <property type="molecule type" value="Genomic_DNA"/>
</dbReference>
<organism evidence="2 4">
    <name type="scientific">Microbulbifer thermotolerans</name>
    <dbReference type="NCBI Taxonomy" id="252514"/>
    <lineage>
        <taxon>Bacteria</taxon>
        <taxon>Pseudomonadati</taxon>
        <taxon>Pseudomonadota</taxon>
        <taxon>Gammaproteobacteria</taxon>
        <taxon>Cellvibrionales</taxon>
        <taxon>Microbulbiferaceae</taxon>
        <taxon>Microbulbifer</taxon>
    </lineage>
</organism>
<reference evidence="4" key="2">
    <citation type="submission" date="2016-03" db="EMBL/GenBank/DDBJ databases">
        <authorList>
            <person name="Lee Y.-S."/>
            <person name="Choi Y.-L."/>
        </authorList>
    </citation>
    <scope>NUCLEOTIDE SEQUENCE [LARGE SCALE GENOMIC DNA]</scope>
    <source>
        <strain evidence="4">DAU221</strain>
    </source>
</reference>
<dbReference type="EMBL" id="CP014864">
    <property type="protein sequence ID" value="AMX03896.1"/>
    <property type="molecule type" value="Genomic_DNA"/>
</dbReference>
<feature type="transmembrane region" description="Helical" evidence="1">
    <location>
        <begin position="33"/>
        <end position="55"/>
    </location>
</feature>
<evidence type="ECO:0000313" key="2">
    <source>
        <dbReference type="EMBL" id="AMX03896.1"/>
    </source>
</evidence>
<dbReference type="Proteomes" id="UP000076077">
    <property type="component" value="Chromosome"/>
</dbReference>
<dbReference type="AlphaFoldDB" id="A0A143HQW4"/>
<dbReference type="KEGG" id="mthd:A3224_16045"/>
<protein>
    <submittedName>
        <fullName evidence="3">TMEM43 family protein</fullName>
    </submittedName>
</protein>
<sequence length="102" mass="11409">MAITALCIAFFSTVTFYAGMALARRIRNKWYAILVRLGSFLLGFIVLGIAAFLLDVHPLVAELAGRYFFYMLLAGALVYKLLLVKFIPLPQDDTDTQKNQSS</sequence>
<keyword evidence="1" id="KW-0812">Transmembrane</keyword>
<dbReference type="Proteomes" id="UP001209730">
    <property type="component" value="Unassembled WGS sequence"/>
</dbReference>
<proteinExistence type="predicted"/>
<feature type="transmembrane region" description="Helical" evidence="1">
    <location>
        <begin position="67"/>
        <end position="87"/>
    </location>
</feature>
<evidence type="ECO:0000313" key="4">
    <source>
        <dbReference type="Proteomes" id="UP000076077"/>
    </source>
</evidence>
<dbReference type="RefSeq" id="WP_067156977.1">
    <property type="nucleotide sequence ID" value="NZ_CP014864.1"/>
</dbReference>
<reference evidence="3" key="3">
    <citation type="submission" date="2022-11" db="EMBL/GenBank/DDBJ databases">
        <title>Chitin-degrading and fungicidal potential of chitinolytic bacterial strains from marine environment of the Pacific Ocean regions.</title>
        <authorList>
            <person name="Pentekhina I."/>
            <person name="Nedashkovskaya O."/>
            <person name="Seitkalieva A."/>
            <person name="Podvolotskaya A."/>
            <person name="Tekutyeva L."/>
            <person name="Balabanova L."/>
        </authorList>
    </citation>
    <scope>NUCLEOTIDE SEQUENCE</scope>
    <source>
        <strain evidence="3">KMM 6838</strain>
    </source>
</reference>
<keyword evidence="1" id="KW-0472">Membrane</keyword>
<gene>
    <name evidence="2" type="ORF">A3224_16045</name>
    <name evidence="3" type="ORF">OQJ68_14270</name>
</gene>
<accession>A0A143HQW4</accession>
<dbReference type="OrthoDB" id="5740014at2"/>
<evidence type="ECO:0000256" key="1">
    <source>
        <dbReference type="SAM" id="Phobius"/>
    </source>
</evidence>
<dbReference type="GeneID" id="76609541"/>